<dbReference type="EMBL" id="CP003108">
    <property type="protein sequence ID" value="AET68917.1"/>
    <property type="molecule type" value="Genomic_DNA"/>
</dbReference>
<evidence type="ECO:0000313" key="4">
    <source>
        <dbReference type="Proteomes" id="UP000006346"/>
    </source>
</evidence>
<dbReference type="RefSeq" id="WP_014185725.1">
    <property type="nucleotide sequence ID" value="NC_016584.1"/>
</dbReference>
<evidence type="ECO:0000256" key="1">
    <source>
        <dbReference type="SAM" id="MobiDB-lite"/>
    </source>
</evidence>
<keyword evidence="4" id="KW-1185">Reference proteome</keyword>
<proteinExistence type="predicted"/>
<evidence type="ECO:0000313" key="3">
    <source>
        <dbReference type="EMBL" id="AET68917.1"/>
    </source>
</evidence>
<reference evidence="4" key="1">
    <citation type="submission" date="2011-11" db="EMBL/GenBank/DDBJ databases">
        <title>Complete sequence of Desulfosporosinus orientis DSM 765.</title>
        <authorList>
            <person name="Lucas S."/>
            <person name="Han J."/>
            <person name="Lapidus A."/>
            <person name="Cheng J.-F."/>
            <person name="Goodwin L."/>
            <person name="Pitluck S."/>
            <person name="Peters L."/>
            <person name="Ovchinnikova G."/>
            <person name="Teshima H."/>
            <person name="Detter J.C."/>
            <person name="Han C."/>
            <person name="Tapia R."/>
            <person name="Land M."/>
            <person name="Hauser L."/>
            <person name="Kyrpides N."/>
            <person name="Ivanova N."/>
            <person name="Pagani I."/>
            <person name="Pester M."/>
            <person name="Spring S."/>
            <person name="Ollivier B."/>
            <person name="Rattei T."/>
            <person name="Klenk H.-P."/>
            <person name="Wagner M."/>
            <person name="Loy A."/>
            <person name="Woyke T."/>
        </authorList>
    </citation>
    <scope>NUCLEOTIDE SEQUENCE [LARGE SCALE GENOMIC DNA]</scope>
    <source>
        <strain evidence="4">ATCC 19365 / DSM 765 / NCIMB 8382 / VKM B-1628</strain>
    </source>
</reference>
<dbReference type="InterPro" id="IPR022029">
    <property type="entry name" value="YoaR-like_PG-bd"/>
</dbReference>
<name>G7WFP4_DESOD</name>
<evidence type="ECO:0000259" key="2">
    <source>
        <dbReference type="Pfam" id="PF12229"/>
    </source>
</evidence>
<dbReference type="KEGG" id="dor:Desor_3422"/>
<dbReference type="OrthoDB" id="9797191at2"/>
<feature type="region of interest" description="Disordered" evidence="1">
    <location>
        <begin position="356"/>
        <end position="375"/>
    </location>
</feature>
<dbReference type="PANTHER" id="PTHR35788:SF1">
    <property type="entry name" value="EXPORTED PROTEIN"/>
    <property type="match status" value="1"/>
</dbReference>
<dbReference type="Proteomes" id="UP000006346">
    <property type="component" value="Chromosome"/>
</dbReference>
<dbReference type="AlphaFoldDB" id="G7WFP4"/>
<dbReference type="Pfam" id="PF04294">
    <property type="entry name" value="VanW"/>
    <property type="match status" value="1"/>
</dbReference>
<organism evidence="3 4">
    <name type="scientific">Desulfosporosinus orientis (strain ATCC 19365 / DSM 765 / NCIMB 8382 / VKM B-1628 / Singapore I)</name>
    <name type="common">Desulfotomaculum orientis</name>
    <dbReference type="NCBI Taxonomy" id="768706"/>
    <lineage>
        <taxon>Bacteria</taxon>
        <taxon>Bacillati</taxon>
        <taxon>Bacillota</taxon>
        <taxon>Clostridia</taxon>
        <taxon>Eubacteriales</taxon>
        <taxon>Desulfitobacteriaceae</taxon>
        <taxon>Desulfosporosinus</taxon>
    </lineage>
</organism>
<dbReference type="InterPro" id="IPR052913">
    <property type="entry name" value="Glycopeptide_resist_protein"/>
</dbReference>
<dbReference type="PATRIC" id="fig|768706.3.peg.3449"/>
<dbReference type="STRING" id="768706.Desor_3422"/>
<reference evidence="3 4" key="2">
    <citation type="journal article" date="2012" name="J. Bacteriol.">
        <title>Complete genome sequences of Desulfosporosinus orientis DSM765T, Desulfosporosinus youngiae DSM17734T, Desulfosporosinus meridiei DSM13257T, and Desulfosporosinus acidiphilus DSM22704T.</title>
        <authorList>
            <person name="Pester M."/>
            <person name="Brambilla E."/>
            <person name="Alazard D."/>
            <person name="Rattei T."/>
            <person name="Weinmaier T."/>
            <person name="Han J."/>
            <person name="Lucas S."/>
            <person name="Lapidus A."/>
            <person name="Cheng J.F."/>
            <person name="Goodwin L."/>
            <person name="Pitluck S."/>
            <person name="Peters L."/>
            <person name="Ovchinnikova G."/>
            <person name="Teshima H."/>
            <person name="Detter J.C."/>
            <person name="Han C.S."/>
            <person name="Tapia R."/>
            <person name="Land M.L."/>
            <person name="Hauser L."/>
            <person name="Kyrpides N.C."/>
            <person name="Ivanova N.N."/>
            <person name="Pagani I."/>
            <person name="Huntmann M."/>
            <person name="Wei C.L."/>
            <person name="Davenport K.W."/>
            <person name="Daligault H."/>
            <person name="Chain P.S."/>
            <person name="Chen A."/>
            <person name="Mavromatis K."/>
            <person name="Markowitz V."/>
            <person name="Szeto E."/>
            <person name="Mikhailova N."/>
            <person name="Pati A."/>
            <person name="Wagner M."/>
            <person name="Woyke T."/>
            <person name="Ollivier B."/>
            <person name="Klenk H.P."/>
            <person name="Spring S."/>
            <person name="Loy A."/>
        </authorList>
    </citation>
    <scope>NUCLEOTIDE SEQUENCE [LARGE SCALE GENOMIC DNA]</scope>
    <source>
        <strain evidence="4">ATCC 19365 / DSM 765 / NCIMB 8382 / VKM B-1628</strain>
    </source>
</reference>
<accession>G7WFP4</accession>
<dbReference type="PANTHER" id="PTHR35788">
    <property type="entry name" value="EXPORTED PROTEIN-RELATED"/>
    <property type="match status" value="1"/>
</dbReference>
<dbReference type="HOGENOM" id="CLU_011572_2_1_9"/>
<sequence length="375" mass="41917">MKKARFLIFVLLLQLCVTLGFGAVITYAKTRDRAPSGLVVWGQNFSGMTRSQLSAQIRERLPETIVFQDQVFPLSLDSTYAEIEHWLDQVFPASKGSFMKNVLQNLTRSFRAAALSDHIKLDQAEIMPQLESISRSIDQPARTATVEFADGQLIRSKSVSGIKFDIDGTWQKLSQEHQQKQVDAVVDIVFPKPSTEDLAQISDNLGDYTTYFNSQDKLRTNNVRLAALALNNQLVPPGEVFSFNNVVGERTIASGYSPAIVFVNQTMIRDIGGGICQDSSTLYQAAMQAHLEIVEKHTHSLPVSYVMRGQDATVAYGILDFRFRNDTKGYLLISVRTGANWLRVRLFGLADDKHPKLAKPEGYPIGPESWDKDPK</sequence>
<protein>
    <submittedName>
        <fullName evidence="3">Putative vancomycin resistance protein</fullName>
    </submittedName>
</protein>
<dbReference type="Pfam" id="PF12229">
    <property type="entry name" value="PG_binding_4"/>
    <property type="match status" value="1"/>
</dbReference>
<feature type="domain" description="YoaR-like putative peptidoglycan binding" evidence="2">
    <location>
        <begin position="80"/>
        <end position="180"/>
    </location>
</feature>
<gene>
    <name evidence="3" type="ordered locus">Desor_3422</name>
</gene>
<dbReference type="eggNOG" id="COG2720">
    <property type="taxonomic scope" value="Bacteria"/>
</dbReference>
<dbReference type="InterPro" id="IPR007391">
    <property type="entry name" value="Vancomycin_resist_VanW"/>
</dbReference>